<evidence type="ECO:0000313" key="3">
    <source>
        <dbReference type="Proteomes" id="UP001321506"/>
    </source>
</evidence>
<dbReference type="InterPro" id="IPR037401">
    <property type="entry name" value="SnoaL-like"/>
</dbReference>
<protein>
    <submittedName>
        <fullName evidence="2">Nuclear transport factor 2 family protein</fullName>
    </submittedName>
</protein>
<dbReference type="RefSeq" id="WP_281489005.1">
    <property type="nucleotide sequence ID" value="NZ_JASATX010000003.1"/>
</dbReference>
<dbReference type="Proteomes" id="UP001321506">
    <property type="component" value="Unassembled WGS sequence"/>
</dbReference>
<dbReference type="Gene3D" id="3.10.450.50">
    <property type="match status" value="1"/>
</dbReference>
<dbReference type="SUPFAM" id="SSF54427">
    <property type="entry name" value="NTF2-like"/>
    <property type="match status" value="1"/>
</dbReference>
<organism evidence="2 3">
    <name type="scientific">Ruicaihuangia caeni</name>
    <dbReference type="NCBI Taxonomy" id="3042517"/>
    <lineage>
        <taxon>Bacteria</taxon>
        <taxon>Bacillati</taxon>
        <taxon>Actinomycetota</taxon>
        <taxon>Actinomycetes</taxon>
        <taxon>Micrococcales</taxon>
        <taxon>Microbacteriaceae</taxon>
        <taxon>Ruicaihuangia</taxon>
    </lineage>
</organism>
<dbReference type="EMBL" id="JASATX010000003">
    <property type="protein sequence ID" value="MDI2099226.1"/>
    <property type="molecule type" value="Genomic_DNA"/>
</dbReference>
<comment type="caution">
    <text evidence="2">The sequence shown here is derived from an EMBL/GenBank/DDBJ whole genome shotgun (WGS) entry which is preliminary data.</text>
</comment>
<dbReference type="AlphaFoldDB" id="A0AAW6T800"/>
<feature type="domain" description="SnoaL-like" evidence="1">
    <location>
        <begin position="20"/>
        <end position="141"/>
    </location>
</feature>
<evidence type="ECO:0000259" key="1">
    <source>
        <dbReference type="Pfam" id="PF13577"/>
    </source>
</evidence>
<evidence type="ECO:0000313" key="2">
    <source>
        <dbReference type="EMBL" id="MDI2099226.1"/>
    </source>
</evidence>
<gene>
    <name evidence="2" type="ORF">QF206_09660</name>
</gene>
<accession>A0AAW6T800</accession>
<dbReference type="InterPro" id="IPR011944">
    <property type="entry name" value="Steroid_delta5-4_isomerase"/>
</dbReference>
<proteinExistence type="predicted"/>
<dbReference type="Pfam" id="PF13577">
    <property type="entry name" value="SnoaL_4"/>
    <property type="match status" value="1"/>
</dbReference>
<dbReference type="InterPro" id="IPR032710">
    <property type="entry name" value="NTF2-like_dom_sf"/>
</dbReference>
<reference evidence="2 3" key="1">
    <citation type="submission" date="2023-04" db="EMBL/GenBank/DDBJ databases">
        <title>Klugiella caeni sp. nov. isolated from the sludge of biochemical tank.</title>
        <authorList>
            <person name="Geng K."/>
        </authorList>
    </citation>
    <scope>NUCLEOTIDE SEQUENCE [LARGE SCALE GENOMIC DNA]</scope>
    <source>
        <strain evidence="2 3">YN-L-19</strain>
    </source>
</reference>
<sequence>MWEHSEFEQNTGRGAVDQATRHEIADLVAEFNWKLDAGRPEGFAALFTEDGVFAAAGKEHRGGEALQAFADARTAQDKLSRTFFGQHQLRRVSDDEIEGVLPNILFMGPGQAPRTPDVFAVAEYHDTYRRVDGRWLIAERRSVQVFSRPKP</sequence>
<name>A0AAW6T800_9MICO</name>
<keyword evidence="3" id="KW-1185">Reference proteome</keyword>
<dbReference type="CDD" id="cd00531">
    <property type="entry name" value="NTF2_like"/>
    <property type="match status" value="1"/>
</dbReference>
<dbReference type="NCBIfam" id="TIGR02246">
    <property type="entry name" value="SgcJ/EcaC family oxidoreductase"/>
    <property type="match status" value="1"/>
</dbReference>